<evidence type="ECO:0000256" key="1">
    <source>
        <dbReference type="SAM" id="MobiDB-lite"/>
    </source>
</evidence>
<organism evidence="4">
    <name type="scientific">Neospora caninum (strain Liverpool)</name>
    <dbReference type="NCBI Taxonomy" id="572307"/>
    <lineage>
        <taxon>Eukaryota</taxon>
        <taxon>Sar</taxon>
        <taxon>Alveolata</taxon>
        <taxon>Apicomplexa</taxon>
        <taxon>Conoidasida</taxon>
        <taxon>Coccidia</taxon>
        <taxon>Eucoccidiorida</taxon>
        <taxon>Eimeriorina</taxon>
        <taxon>Sarcocystidae</taxon>
        <taxon>Neospora</taxon>
    </lineage>
</organism>
<proteinExistence type="predicted"/>
<evidence type="ECO:0000256" key="2">
    <source>
        <dbReference type="SAM" id="Phobius"/>
    </source>
</evidence>
<dbReference type="AlphaFoldDB" id="A0A0F7UJC1"/>
<feature type="region of interest" description="Disordered" evidence="1">
    <location>
        <begin position="593"/>
        <end position="643"/>
    </location>
</feature>
<keyword evidence="2" id="KW-0812">Transmembrane</keyword>
<keyword evidence="2" id="KW-1133">Transmembrane helix</keyword>
<accession>A0A0F7UJC1</accession>
<feature type="compositionally biased region" description="Basic and acidic residues" evidence="1">
    <location>
        <begin position="159"/>
        <end position="169"/>
    </location>
</feature>
<feature type="region of interest" description="Disordered" evidence="1">
    <location>
        <begin position="144"/>
        <end position="180"/>
    </location>
</feature>
<feature type="compositionally biased region" description="Low complexity" evidence="1">
    <location>
        <begin position="444"/>
        <end position="477"/>
    </location>
</feature>
<dbReference type="Pfam" id="PF23741">
    <property type="entry name" value="DUF7164"/>
    <property type="match status" value="1"/>
</dbReference>
<name>A0A0F7UJC1_NEOCL</name>
<feature type="compositionally biased region" description="Polar residues" evidence="1">
    <location>
        <begin position="170"/>
        <end position="180"/>
    </location>
</feature>
<dbReference type="EMBL" id="LN714485">
    <property type="protein sequence ID" value="CEL69141.1"/>
    <property type="molecule type" value="Genomic_DNA"/>
</dbReference>
<feature type="compositionally biased region" description="Basic and acidic residues" evidence="1">
    <location>
        <begin position="401"/>
        <end position="410"/>
    </location>
</feature>
<evidence type="ECO:0000259" key="3">
    <source>
        <dbReference type="Pfam" id="PF23741"/>
    </source>
</evidence>
<feature type="domain" description="DUF7164" evidence="3">
    <location>
        <begin position="643"/>
        <end position="873"/>
    </location>
</feature>
<feature type="region of interest" description="Disordered" evidence="1">
    <location>
        <begin position="1025"/>
        <end position="1051"/>
    </location>
</feature>
<reference evidence="4" key="1">
    <citation type="journal article" date="2015" name="PLoS ONE">
        <title>Comprehensive Evaluation of Toxoplasma gondii VEG and Neospora caninum LIV Genomes with Tachyzoite Stage Transcriptome and Proteome Defines Novel Transcript Features.</title>
        <authorList>
            <person name="Ramaprasad A."/>
            <person name="Mourier T."/>
            <person name="Naeem R."/>
            <person name="Malas T.B."/>
            <person name="Moussa E."/>
            <person name="Panigrahi A."/>
            <person name="Vermont S.J."/>
            <person name="Otto T.D."/>
            <person name="Wastling J."/>
            <person name="Pain A."/>
        </authorList>
    </citation>
    <scope>NUCLEOTIDE SEQUENCE</scope>
    <source>
        <strain evidence="4">Liverpool</strain>
    </source>
</reference>
<feature type="region of interest" description="Disordered" evidence="1">
    <location>
        <begin position="372"/>
        <end position="496"/>
    </location>
</feature>
<feature type="transmembrane region" description="Helical" evidence="2">
    <location>
        <begin position="48"/>
        <end position="71"/>
    </location>
</feature>
<feature type="compositionally biased region" description="Polar residues" evidence="1">
    <location>
        <begin position="1036"/>
        <end position="1051"/>
    </location>
</feature>
<evidence type="ECO:0000313" key="4">
    <source>
        <dbReference type="EMBL" id="CEL69141.1"/>
    </source>
</evidence>
<feature type="compositionally biased region" description="Basic and acidic residues" evidence="1">
    <location>
        <begin position="418"/>
        <end position="433"/>
    </location>
</feature>
<keyword evidence="2" id="KW-0472">Membrane</keyword>
<feature type="compositionally biased region" description="Basic and acidic residues" evidence="1">
    <location>
        <begin position="593"/>
        <end position="626"/>
    </location>
</feature>
<dbReference type="InterPro" id="IPR055588">
    <property type="entry name" value="DUF7164"/>
</dbReference>
<sequence>MAGRGFSFFREDEEASSLPRRSRISRLFALPCLRLIVRKFPRCGSPAFCVASCALGCSLVLLFCTYVNVFALTRFLAAAPEDLFSLSTNWLPSLNKQGIFSNLLASRDEEAASSAVDLSKKTGVLFVLDDRLLACPWQVRPGRERRNRRSVGTGSATEETNREGEKRSSAPESATKRASTGLNRCCTLSPAVFFHLGPGKNEPPSLDFSTDLDAVCNLVREEEHERDHTAHLLSPGSPFSSFPFPNEKNRENVSVSVPTPAVSQFASPKHSLISSALSLWPPPVSVAYTAAVLARLRASLPSQKGSSSVLLPGVDYPAARAFMLYVPRPAEPTEQSMTQIDQAFGFIESWRYTFSISQNERKESVVLPDSRLPPGFSTDPLTGENLFFSPTDPKKKRYGKKDRTTRDRWRPLLVRTNDSGDAHSTEASEKRELNTPSKPSLHGVSPRKAAAPPASFRAPSSPVSVSSATVSAVAAPRQPAARGAFDERTAEEGSGLHADSDLSALFEEQPDSKGAVGSLTALKTPVVNDVLLVVDPRVPRPLLPWVCDELEDLGGLAGMRLDLQRRLERGLSLRRTRAQTPRAPNAVNDAGVREVENGRGGEEEHRGEEGRREDVVHEVKGEKQGERSFAASHGVSGNSGDVEREDQHRCIIVRVLLDETQENPSWKLKHPAMHSVSALTHPTVAWLLGQYDLGMRSDNDAFLSPALLRNEDTPWIQGVKETGEVEFAFITGWGGYNSETNRKVLPEYSRVLKLRHQRVHNIGSTWYGRPSDIVRAARLTVKVGTFLMNSDPVFVRMDGEWPVWYRGVLLLYAAEIAVNHLIDKHRLFVRKDLLDTSASEAILWTSSPGLHIHCWHTPDFFSKHKFGDGAYNESLLFHSPQFDFEDVRWYSFVNASNGKHRRQLQLQEEVKRFGKLRFRKDTFAPLSWLLDAVLVQVFSLCPREKPHAVKGGKLCCKYQALCPMQTQTPGETCCSLGDAAVCVLPPCSDWSSREAGLADLVATARAGLPPSAEIGATLFSNSAPLGREESGGEKQPSGSISAAPTRSTPSSFQGLMTLRKKLTLENFL</sequence>
<gene>
    <name evidence="4" type="ORF">BN1204_048610</name>
</gene>
<protein>
    <recommendedName>
        <fullName evidence="3">DUF7164 domain-containing protein</fullName>
    </recommendedName>
</protein>